<accession>A0A6M8SQL5</accession>
<evidence type="ECO:0000256" key="1">
    <source>
        <dbReference type="SAM" id="SignalP"/>
    </source>
</evidence>
<feature type="domain" description="Ice-binding protein C-terminal" evidence="2">
    <location>
        <begin position="153"/>
        <end position="176"/>
    </location>
</feature>
<keyword evidence="1" id="KW-0732">Signal</keyword>
<evidence type="ECO:0000259" key="2">
    <source>
        <dbReference type="Pfam" id="PF07589"/>
    </source>
</evidence>
<feature type="signal peptide" evidence="1">
    <location>
        <begin position="1"/>
        <end position="22"/>
    </location>
</feature>
<evidence type="ECO:0000313" key="4">
    <source>
        <dbReference type="Proteomes" id="UP000504844"/>
    </source>
</evidence>
<gene>
    <name evidence="3" type="ORF">HQN60_09730</name>
</gene>
<organism evidence="3 4">
    <name type="scientific">Deefgea piscis</name>
    <dbReference type="NCBI Taxonomy" id="2739061"/>
    <lineage>
        <taxon>Bacteria</taxon>
        <taxon>Pseudomonadati</taxon>
        <taxon>Pseudomonadota</taxon>
        <taxon>Betaproteobacteria</taxon>
        <taxon>Neisseriales</taxon>
        <taxon>Chitinibacteraceae</taxon>
        <taxon>Deefgea</taxon>
    </lineage>
</organism>
<reference evidence="3 4" key="1">
    <citation type="submission" date="2020-05" db="EMBL/GenBank/DDBJ databases">
        <title>Complete genome sequence of Deefgea sp. D17.</title>
        <authorList>
            <person name="Bae J.-W."/>
            <person name="Han J.E."/>
        </authorList>
    </citation>
    <scope>NUCLEOTIDE SEQUENCE [LARGE SCALE GENOMIC DNA]</scope>
    <source>
        <strain evidence="3 4">D17</strain>
    </source>
</reference>
<feature type="chain" id="PRO_5026870618" evidence="1">
    <location>
        <begin position="23"/>
        <end position="178"/>
    </location>
</feature>
<dbReference type="EMBL" id="CP054143">
    <property type="protein sequence ID" value="QKJ66951.1"/>
    <property type="molecule type" value="Genomic_DNA"/>
</dbReference>
<dbReference type="KEGG" id="dee:HQN60_09730"/>
<protein>
    <submittedName>
        <fullName evidence="3">PEP-CTERM sorting domain-containing protein</fullName>
    </submittedName>
</protein>
<proteinExistence type="predicted"/>
<dbReference type="AlphaFoldDB" id="A0A6M8SQL5"/>
<sequence length="178" mass="18940">MKLLQLSSWCAAMLFSATAAQANISTFSGVTSMIVDQATYVEDGIVTTPLAGKIWGWPVAGQLHLDAVGYAGNSVDFTFTPGLFSLKSIDVSFAALDAASTLTAYGRSNEVLFSSVIGPNVGTLSFNGWNNISRLNLLNTSSHMSVDNLVLAPVPEPETYALMGMGLLALFAARRRQR</sequence>
<evidence type="ECO:0000313" key="3">
    <source>
        <dbReference type="EMBL" id="QKJ66951.1"/>
    </source>
</evidence>
<dbReference type="NCBIfam" id="TIGR02595">
    <property type="entry name" value="PEP_CTERM"/>
    <property type="match status" value="1"/>
</dbReference>
<dbReference type="RefSeq" id="WP_173533454.1">
    <property type="nucleotide sequence ID" value="NZ_CP054143.1"/>
</dbReference>
<dbReference type="InterPro" id="IPR013424">
    <property type="entry name" value="Ice-binding_C"/>
</dbReference>
<keyword evidence="4" id="KW-1185">Reference proteome</keyword>
<dbReference type="Proteomes" id="UP000504844">
    <property type="component" value="Chromosome"/>
</dbReference>
<name>A0A6M8SQL5_9NEIS</name>
<dbReference type="Pfam" id="PF07589">
    <property type="entry name" value="PEP-CTERM"/>
    <property type="match status" value="1"/>
</dbReference>